<feature type="signal peptide" evidence="1">
    <location>
        <begin position="1"/>
        <end position="30"/>
    </location>
</feature>
<evidence type="ECO:0000313" key="4">
    <source>
        <dbReference type="Proteomes" id="UP000461670"/>
    </source>
</evidence>
<dbReference type="Proteomes" id="UP000461670">
    <property type="component" value="Unassembled WGS sequence"/>
</dbReference>
<accession>A0A7V8FRE0</accession>
<dbReference type="AlphaFoldDB" id="A0A7V8FRE0"/>
<name>A0A7V8FRE0_9BURK</name>
<reference evidence="4" key="1">
    <citation type="journal article" date="2020" name="MBio">
        <title>Horizontal gene transfer to a defensive symbiont with a reduced genome amongst a multipartite beetle microbiome.</title>
        <authorList>
            <person name="Waterworth S.C."/>
            <person name="Florez L.V."/>
            <person name="Rees E.R."/>
            <person name="Hertweck C."/>
            <person name="Kaltenpoth M."/>
            <person name="Kwan J.C."/>
        </authorList>
    </citation>
    <scope>NUCLEOTIDE SEQUENCE [LARGE SCALE GENOMIC DNA]</scope>
</reference>
<dbReference type="PROSITE" id="PS51257">
    <property type="entry name" value="PROKAR_LIPOPROTEIN"/>
    <property type="match status" value="1"/>
</dbReference>
<protein>
    <recommendedName>
        <fullName evidence="2">DUF4136 domain-containing protein</fullName>
    </recommendedName>
</protein>
<evidence type="ECO:0000256" key="1">
    <source>
        <dbReference type="SAM" id="SignalP"/>
    </source>
</evidence>
<organism evidence="3 4">
    <name type="scientific">Paracidovorax wautersii</name>
    <dbReference type="NCBI Taxonomy" id="1177982"/>
    <lineage>
        <taxon>Bacteria</taxon>
        <taxon>Pseudomonadati</taxon>
        <taxon>Pseudomonadota</taxon>
        <taxon>Betaproteobacteria</taxon>
        <taxon>Burkholderiales</taxon>
        <taxon>Comamonadaceae</taxon>
        <taxon>Paracidovorax</taxon>
    </lineage>
</organism>
<dbReference type="Pfam" id="PF13590">
    <property type="entry name" value="DUF4136"/>
    <property type="match status" value="1"/>
</dbReference>
<gene>
    <name evidence="3" type="ORF">GAK30_00650</name>
</gene>
<sequence>MNTASRHTPLSSLGRWLPILAAAALLSACAATQLQTNVQAYSTLQALPAQANDRTYRFERLPSQQADAGQDDLERQARVALQKIGLALAGSPDAPTAQRPRYSVQVQLRQTVLPLDPYGFYGPDPFWGRGWGPGFYGAWAGPFWSSGRTETRSELTLLLRDLTNGQVVFEGHAVHSDLPVARNVLVPALLDAALRDFPQPPAGTRQVIVPLPAATR</sequence>
<proteinExistence type="predicted"/>
<dbReference type="InterPro" id="IPR025411">
    <property type="entry name" value="DUF4136"/>
</dbReference>
<evidence type="ECO:0000313" key="3">
    <source>
        <dbReference type="EMBL" id="KAF1023197.1"/>
    </source>
</evidence>
<keyword evidence="1" id="KW-0732">Signal</keyword>
<dbReference type="EMBL" id="WNDQ01000006">
    <property type="protein sequence ID" value="KAF1023197.1"/>
    <property type="molecule type" value="Genomic_DNA"/>
</dbReference>
<evidence type="ECO:0000259" key="2">
    <source>
        <dbReference type="Pfam" id="PF13590"/>
    </source>
</evidence>
<feature type="chain" id="PRO_5031128452" description="DUF4136 domain-containing protein" evidence="1">
    <location>
        <begin position="31"/>
        <end position="216"/>
    </location>
</feature>
<comment type="caution">
    <text evidence="3">The sequence shown here is derived from an EMBL/GenBank/DDBJ whole genome shotgun (WGS) entry which is preliminary data.</text>
</comment>
<feature type="domain" description="DUF4136" evidence="2">
    <location>
        <begin position="51"/>
        <end position="198"/>
    </location>
</feature>